<evidence type="ECO:0000259" key="1">
    <source>
        <dbReference type="Pfam" id="PF12530"/>
    </source>
</evidence>
<dbReference type="SUPFAM" id="SSF48371">
    <property type="entry name" value="ARM repeat"/>
    <property type="match status" value="1"/>
</dbReference>
<dbReference type="PANTHER" id="PTHR16212:SF4">
    <property type="entry name" value="FOCADHESIN"/>
    <property type="match status" value="1"/>
</dbReference>
<accession>A0ABR3HIB6</accession>
<dbReference type="Proteomes" id="UP001549920">
    <property type="component" value="Unassembled WGS sequence"/>
</dbReference>
<evidence type="ECO:0000313" key="2">
    <source>
        <dbReference type="EMBL" id="KAL0870152.1"/>
    </source>
</evidence>
<sequence>MDEIEYKLNTGNSVLVVNAVEKLISLIKSKFKPADRKKFVLENEELKFLREKCSAKETVVSLTSCQGLLALVELGVLEIGHTMSTIVTLLPTAHNYSAIISTMAGLLILDLKSRLVPGQAYVCQFSLKSPQHPFITVLEKNKAAEDDVLTQMHALCTHPDYIVSSNSLELLRPVFLWLTCNPQHAGGARPWQLLLSLPQCRAQMTLLLSCLSCQQICNPKLIERAFDAYAAVADTAIHRRDRPYVVALLPMLARISNELIKHGRDPRACYSLMERCLSLEAPELLHVASLTLLLLADNLPLTSALHLHELFNLCLNITSKYKCSSISLSAFVALSLQWLHMPSYLTTSALKVGSKILDLYQANDYEDRLDMPNLKTNKIFEALYYTDNRLSVTFKLNEIWERLRDNPDKLKSWLGAIEEVNGAMKLELVVFLIGIAMERRQEEWFEEVIVRALRIVIDAVDIKKELSVMLLPILMYKIANDKSPAVKMECLRALPLMAKTKENVPNIVSIMTKLKAGKGVPTSFLIAMYTSLAETQVRCFPYLQEVLAETALARPDELKWEVDIAKAAAVDRICEIRPSTHGLELVSTISSILNRCTDKAGSVSTSLVLRALASLWRGAAVAPPSTWRALDPKLARDSRVTVQCSICKLLSEVPALRVNTPEYDQLISVAARRLWSYMADSNQPQVVEAACDALAHYRVDDYKLKDLPEIYRSYLKMHFTYRIVIVNYRSTVKLPASYCKTPADAARKPEDVLDYVPCEMWPEVFKYTNQQALAGVERLTTKLIEREVKSYRSGVYQPDGPAEPQGMGYLPATSVLRGLMDCFRKQVTAPSYDYTDAVLLSMLRTLTAEYPRPLPPVDLCFVHEALHKGTQWRCGGLKLAARQAQSVGSARRLVDNWLQAIQPESTEESEILLMFSLLPILCRGMPPNTLRGPLERCLGSSYSASTSLRAKDLGEQPLFVRQLDMVREALESDRIHDANRTLLSQIVENYFSVISDDHVAWPAYVQTCRHLSSKYLERMTSPSSWWEVTSEALRKASAVRCAVALTVVESGAAAPLNWLNELIDAQAGHIADQQYSLQCILAPLKAVKPDDKSTREWFLQLMARTQVAFKETDELSAHLYLCDVFILSTVVFSGHWWLDSERQLPVNRETLRVLLPGAAAALFEREAWRENTIQMLEWLSHSRDCVQHPAVALSCQRALIALRHSAHFAAHRIWTRLESYFGKQTNIDD</sequence>
<proteinExistence type="predicted"/>
<reference evidence="2 3" key="1">
    <citation type="submission" date="2024-06" db="EMBL/GenBank/DDBJ databases">
        <title>A chromosome-level genome assembly of beet webworm, Loxostege sticticalis.</title>
        <authorList>
            <person name="Zhang Y."/>
        </authorList>
    </citation>
    <scope>NUCLEOTIDE SEQUENCE [LARGE SCALE GENOMIC DNA]</scope>
    <source>
        <strain evidence="2">AQ026</strain>
        <tissue evidence="2">Whole body</tissue>
    </source>
</reference>
<dbReference type="EMBL" id="JBEUOH010000019">
    <property type="protein sequence ID" value="KAL0870152.1"/>
    <property type="molecule type" value="Genomic_DNA"/>
</dbReference>
<protein>
    <recommendedName>
        <fullName evidence="1">DUF3730 domain-containing protein</fullName>
    </recommendedName>
</protein>
<dbReference type="InterPro" id="IPR016024">
    <property type="entry name" value="ARM-type_fold"/>
</dbReference>
<keyword evidence="3" id="KW-1185">Reference proteome</keyword>
<dbReference type="InterPro" id="IPR022542">
    <property type="entry name" value="FOCAD/RST1_DUF3730"/>
</dbReference>
<name>A0ABR3HIB6_LOXSC</name>
<organism evidence="2 3">
    <name type="scientific">Loxostege sticticalis</name>
    <name type="common">Beet webworm moth</name>
    <dbReference type="NCBI Taxonomy" id="481309"/>
    <lineage>
        <taxon>Eukaryota</taxon>
        <taxon>Metazoa</taxon>
        <taxon>Ecdysozoa</taxon>
        <taxon>Arthropoda</taxon>
        <taxon>Hexapoda</taxon>
        <taxon>Insecta</taxon>
        <taxon>Pterygota</taxon>
        <taxon>Neoptera</taxon>
        <taxon>Endopterygota</taxon>
        <taxon>Lepidoptera</taxon>
        <taxon>Glossata</taxon>
        <taxon>Ditrysia</taxon>
        <taxon>Pyraloidea</taxon>
        <taxon>Crambidae</taxon>
        <taxon>Pyraustinae</taxon>
        <taxon>Loxostege</taxon>
    </lineage>
</organism>
<dbReference type="Pfam" id="PF12530">
    <property type="entry name" value="DUF3730"/>
    <property type="match status" value="1"/>
</dbReference>
<feature type="domain" description="DUF3730" evidence="1">
    <location>
        <begin position="471"/>
        <end position="694"/>
    </location>
</feature>
<gene>
    <name evidence="2" type="ORF">ABMA27_006304</name>
</gene>
<comment type="caution">
    <text evidence="2">The sequence shown here is derived from an EMBL/GenBank/DDBJ whole genome shotgun (WGS) entry which is preliminary data.</text>
</comment>
<dbReference type="InterPro" id="IPR045163">
    <property type="entry name" value="Focadhesin/RST1"/>
</dbReference>
<evidence type="ECO:0000313" key="3">
    <source>
        <dbReference type="Proteomes" id="UP001549920"/>
    </source>
</evidence>
<dbReference type="PANTHER" id="PTHR16212">
    <property type="entry name" value="FOCADHESIN FAMILY MEMBER"/>
    <property type="match status" value="1"/>
</dbReference>